<keyword evidence="1" id="KW-0472">Membrane</keyword>
<dbReference type="Proteomes" id="UP000092460">
    <property type="component" value="Unassembled WGS sequence"/>
</dbReference>
<feature type="transmembrane region" description="Helical" evidence="1">
    <location>
        <begin position="54"/>
        <end position="71"/>
    </location>
</feature>
<proteinExistence type="predicted"/>
<keyword evidence="1" id="KW-1133">Transmembrane helix</keyword>
<dbReference type="VEuPathDB" id="VectorBase:GPPI007564"/>
<accession>A0A1B0AT19</accession>
<dbReference type="EMBL" id="JXJN01003095">
    <property type="status" value="NOT_ANNOTATED_CDS"/>
    <property type="molecule type" value="Genomic_DNA"/>
</dbReference>
<evidence type="ECO:0000313" key="3">
    <source>
        <dbReference type="Proteomes" id="UP000092460"/>
    </source>
</evidence>
<dbReference type="AlphaFoldDB" id="A0A1B0AT19"/>
<keyword evidence="1" id="KW-0812">Transmembrane</keyword>
<reference evidence="3" key="1">
    <citation type="submission" date="2015-01" db="EMBL/GenBank/DDBJ databases">
        <authorList>
            <person name="Aksoy S."/>
            <person name="Warren W."/>
            <person name="Wilson R.K."/>
        </authorList>
    </citation>
    <scope>NUCLEOTIDE SEQUENCE [LARGE SCALE GENOMIC DNA]</scope>
    <source>
        <strain evidence="3">IAEA</strain>
    </source>
</reference>
<reference evidence="2" key="2">
    <citation type="submission" date="2020-05" db="UniProtKB">
        <authorList>
            <consortium name="EnsemblMetazoa"/>
        </authorList>
    </citation>
    <scope>IDENTIFICATION</scope>
    <source>
        <strain evidence="2">IAEA</strain>
    </source>
</reference>
<evidence type="ECO:0000313" key="2">
    <source>
        <dbReference type="EnsemblMetazoa" id="GPPI007564-PA"/>
    </source>
</evidence>
<organism evidence="2 3">
    <name type="scientific">Glossina palpalis gambiensis</name>
    <dbReference type="NCBI Taxonomy" id="67801"/>
    <lineage>
        <taxon>Eukaryota</taxon>
        <taxon>Metazoa</taxon>
        <taxon>Ecdysozoa</taxon>
        <taxon>Arthropoda</taxon>
        <taxon>Hexapoda</taxon>
        <taxon>Insecta</taxon>
        <taxon>Pterygota</taxon>
        <taxon>Neoptera</taxon>
        <taxon>Endopterygota</taxon>
        <taxon>Diptera</taxon>
        <taxon>Brachycera</taxon>
        <taxon>Muscomorpha</taxon>
        <taxon>Hippoboscoidea</taxon>
        <taxon>Glossinidae</taxon>
        <taxon>Glossina</taxon>
    </lineage>
</organism>
<sequence>MTESSVKKAIKHLKRRIKALTTNIIIGHSAKRGLSYHKSNHKSICTAVVQEKEAAVIMVILIFGILCTVLMEEDSMADIFCDVKIHV</sequence>
<name>A0A1B0AT19_9MUSC</name>
<dbReference type="EnsemblMetazoa" id="GPPI007564-RA">
    <property type="protein sequence ID" value="GPPI007564-PA"/>
    <property type="gene ID" value="GPPI007564"/>
</dbReference>
<keyword evidence="3" id="KW-1185">Reference proteome</keyword>
<evidence type="ECO:0000256" key="1">
    <source>
        <dbReference type="SAM" id="Phobius"/>
    </source>
</evidence>
<protein>
    <submittedName>
        <fullName evidence="2">Uncharacterized protein</fullName>
    </submittedName>
</protein>